<feature type="region of interest" description="Disordered" evidence="1">
    <location>
        <begin position="119"/>
        <end position="169"/>
    </location>
</feature>
<feature type="compositionally biased region" description="Polar residues" evidence="1">
    <location>
        <begin position="119"/>
        <end position="130"/>
    </location>
</feature>
<proteinExistence type="predicted"/>
<reference evidence="2" key="1">
    <citation type="submission" date="2023-07" db="EMBL/GenBank/DDBJ databases">
        <authorList>
            <consortium name="AG Swart"/>
            <person name="Singh M."/>
            <person name="Singh A."/>
            <person name="Seah K."/>
            <person name="Emmerich C."/>
        </authorList>
    </citation>
    <scope>NUCLEOTIDE SEQUENCE</scope>
    <source>
        <strain evidence="2">DP1</strain>
    </source>
</reference>
<comment type="caution">
    <text evidence="2">The sequence shown here is derived from an EMBL/GenBank/DDBJ whole genome shotgun (WGS) entry which is preliminary data.</text>
</comment>
<accession>A0AAD1UGZ2</accession>
<keyword evidence="3" id="KW-1185">Reference proteome</keyword>
<organism evidence="2 3">
    <name type="scientific">Euplotes crassus</name>
    <dbReference type="NCBI Taxonomy" id="5936"/>
    <lineage>
        <taxon>Eukaryota</taxon>
        <taxon>Sar</taxon>
        <taxon>Alveolata</taxon>
        <taxon>Ciliophora</taxon>
        <taxon>Intramacronucleata</taxon>
        <taxon>Spirotrichea</taxon>
        <taxon>Hypotrichia</taxon>
        <taxon>Euplotida</taxon>
        <taxon>Euplotidae</taxon>
        <taxon>Moneuplotes</taxon>
    </lineage>
</organism>
<dbReference type="EMBL" id="CAMPGE010007722">
    <property type="protein sequence ID" value="CAI2366635.1"/>
    <property type="molecule type" value="Genomic_DNA"/>
</dbReference>
<evidence type="ECO:0000256" key="1">
    <source>
        <dbReference type="SAM" id="MobiDB-lite"/>
    </source>
</evidence>
<dbReference type="Proteomes" id="UP001295684">
    <property type="component" value="Unassembled WGS sequence"/>
</dbReference>
<evidence type="ECO:0000313" key="2">
    <source>
        <dbReference type="EMBL" id="CAI2366635.1"/>
    </source>
</evidence>
<sequence length="301" mass="34145">MKNIFSVPDWLHDLNGDPQNPFSFHENEALCELDTLRDSFMVQARRESFENLDYMCYDKSLPQIPDSDQFDDRFFNESVGTQQVKDAYVMSQGVSISDDQAKSNAVSKDACIGQTSTSTNYDNSSVVSQPSEEEISERDLEGLAETPSIRTSEERTKQELAVGAGPKKEAVEKTDEESLIFLIRKVDRKTKKSKLLTKHRKRITKCMCKNCYHNKGKRSKKASKCQHLDRGHYAKGLCKNCYLHFFHIKKKAKRREASCSAQSSINTNLSNRPVEGLSEPVGSPYIKTSIKPNIKPCGLYH</sequence>
<name>A0AAD1UGZ2_EUPCR</name>
<protein>
    <submittedName>
        <fullName evidence="2">Uncharacterized protein</fullName>
    </submittedName>
</protein>
<dbReference type="AlphaFoldDB" id="A0AAD1UGZ2"/>
<gene>
    <name evidence="2" type="ORF">ECRASSUSDP1_LOCUS7908</name>
</gene>
<evidence type="ECO:0000313" key="3">
    <source>
        <dbReference type="Proteomes" id="UP001295684"/>
    </source>
</evidence>